<proteinExistence type="predicted"/>
<keyword evidence="1" id="KW-0472">Membrane</keyword>
<protein>
    <recommendedName>
        <fullName evidence="4">DUF3592 domain-containing protein</fullName>
    </recommendedName>
</protein>
<reference evidence="2" key="1">
    <citation type="submission" date="2020-10" db="EMBL/GenBank/DDBJ databases">
        <title>Taxonomic study of unclassified bacteria belonging to the class Ktedonobacteria.</title>
        <authorList>
            <person name="Yabe S."/>
            <person name="Wang C.M."/>
            <person name="Zheng Y."/>
            <person name="Sakai Y."/>
            <person name="Cavaletti L."/>
            <person name="Monciardini P."/>
            <person name="Donadio S."/>
        </authorList>
    </citation>
    <scope>NUCLEOTIDE SEQUENCE</scope>
    <source>
        <strain evidence="2">SOSP1-1</strain>
    </source>
</reference>
<comment type="caution">
    <text evidence="2">The sequence shown here is derived from an EMBL/GenBank/DDBJ whole genome shotgun (WGS) entry which is preliminary data.</text>
</comment>
<dbReference type="EMBL" id="BNJF01000001">
    <property type="protein sequence ID" value="GHO42098.1"/>
    <property type="molecule type" value="Genomic_DNA"/>
</dbReference>
<keyword evidence="3" id="KW-1185">Reference proteome</keyword>
<evidence type="ECO:0000256" key="1">
    <source>
        <dbReference type="SAM" id="Phobius"/>
    </source>
</evidence>
<dbReference type="RefSeq" id="WP_220191682.1">
    <property type="nucleotide sequence ID" value="NZ_BNJF01000001.1"/>
</dbReference>
<dbReference type="AlphaFoldDB" id="A0A8J3HWF6"/>
<evidence type="ECO:0000313" key="3">
    <source>
        <dbReference type="Proteomes" id="UP000612362"/>
    </source>
</evidence>
<evidence type="ECO:0008006" key="4">
    <source>
        <dbReference type="Google" id="ProtNLM"/>
    </source>
</evidence>
<organism evidence="2 3">
    <name type="scientific">Ktedonospora formicarum</name>
    <dbReference type="NCBI Taxonomy" id="2778364"/>
    <lineage>
        <taxon>Bacteria</taxon>
        <taxon>Bacillati</taxon>
        <taxon>Chloroflexota</taxon>
        <taxon>Ktedonobacteria</taxon>
        <taxon>Ktedonobacterales</taxon>
        <taxon>Ktedonobacteraceae</taxon>
        <taxon>Ktedonospora</taxon>
    </lineage>
</organism>
<dbReference type="Proteomes" id="UP000612362">
    <property type="component" value="Unassembled WGS sequence"/>
</dbReference>
<keyword evidence="1" id="KW-0812">Transmembrane</keyword>
<name>A0A8J3HWF6_9CHLR</name>
<feature type="transmembrane region" description="Helical" evidence="1">
    <location>
        <begin position="6"/>
        <end position="28"/>
    </location>
</feature>
<sequence length="126" mass="15063">MILNIFTLLILTGIVLLGLLIFIGFRIYRSRWYKTHGKEVAATVVDIEERERIYLRRTNESSNLYTTGRVYTKYKVYARWQDPLTELNYDFESRWVNTLPRVLHPNKSKVNVYIQPDEPGKYLFEL</sequence>
<accession>A0A8J3HWF6</accession>
<evidence type="ECO:0000313" key="2">
    <source>
        <dbReference type="EMBL" id="GHO42098.1"/>
    </source>
</evidence>
<gene>
    <name evidence="2" type="ORF">KSX_02610</name>
</gene>
<keyword evidence="1" id="KW-1133">Transmembrane helix</keyword>